<sequence length="304" mass="34604">MILDKLLFFTEIINSGSISGASNCFNISTATGSRWVKDLEDKLNVKLLRISNRGIEPTEAGIVLFKEFSSINEDINQLYKKINTINNSNSGVISISSTPLFTMNFLSTIIGEYLYKYPDIRFRVEESPIINENNKNIDFYIKASSTYKGHIENNSDLVKKVLFSYPLILCCSPDYINKYGIPSNPFSLKHHNCLYASSLVGGNCWHFYIRDEITTLEIAKTVNIENSEFLKAVALMGGGIAYLPYPLVQSEILSGKLVSIMNDYIKTRFEVSLWFRKPLSLRCVTFRNFLVERASQLKDTVQFR</sequence>
<keyword evidence="4" id="KW-0804">Transcription</keyword>
<dbReference type="Pfam" id="PF00126">
    <property type="entry name" value="HTH_1"/>
    <property type="match status" value="1"/>
</dbReference>
<comment type="similarity">
    <text evidence="1">Belongs to the LysR transcriptional regulatory family.</text>
</comment>
<dbReference type="Proteomes" id="UP000711811">
    <property type="component" value="Unassembled WGS sequence"/>
</dbReference>
<dbReference type="PROSITE" id="PS50931">
    <property type="entry name" value="HTH_LYSR"/>
    <property type="match status" value="1"/>
</dbReference>
<dbReference type="Pfam" id="PF03466">
    <property type="entry name" value="LysR_substrate"/>
    <property type="match status" value="1"/>
</dbReference>
<evidence type="ECO:0000256" key="4">
    <source>
        <dbReference type="ARBA" id="ARBA00023163"/>
    </source>
</evidence>
<dbReference type="GO" id="GO:0003700">
    <property type="term" value="F:DNA-binding transcription factor activity"/>
    <property type="evidence" value="ECO:0007669"/>
    <property type="project" value="InterPro"/>
</dbReference>
<protein>
    <submittedName>
        <fullName evidence="5">LysR family transcriptional regulator</fullName>
    </submittedName>
</protein>
<accession>A0A4T8KYD4</accession>
<dbReference type="InterPro" id="IPR036388">
    <property type="entry name" value="WH-like_DNA-bd_sf"/>
</dbReference>
<evidence type="ECO:0000313" key="5">
    <source>
        <dbReference type="EMBL" id="EFJ6484637.1"/>
    </source>
</evidence>
<comment type="caution">
    <text evidence="5">The sequence shown here is derived from an EMBL/GenBank/DDBJ whole genome shotgun (WGS) entry which is preliminary data.</text>
</comment>
<evidence type="ECO:0000256" key="1">
    <source>
        <dbReference type="ARBA" id="ARBA00009437"/>
    </source>
</evidence>
<dbReference type="SUPFAM" id="SSF46785">
    <property type="entry name" value="Winged helix' DNA-binding domain"/>
    <property type="match status" value="1"/>
</dbReference>
<dbReference type="EMBL" id="AATCLQ010000087">
    <property type="protein sequence ID" value="EFJ6484637.1"/>
    <property type="molecule type" value="Genomic_DNA"/>
</dbReference>
<proteinExistence type="inferred from homology"/>
<dbReference type="PANTHER" id="PTHR30537">
    <property type="entry name" value="HTH-TYPE TRANSCRIPTIONAL REGULATOR"/>
    <property type="match status" value="1"/>
</dbReference>
<keyword evidence="2" id="KW-0805">Transcription regulation</keyword>
<dbReference type="InterPro" id="IPR058163">
    <property type="entry name" value="LysR-type_TF_proteobact-type"/>
</dbReference>
<dbReference type="Gene3D" id="1.10.10.10">
    <property type="entry name" value="Winged helix-like DNA-binding domain superfamily/Winged helix DNA-binding domain"/>
    <property type="match status" value="1"/>
</dbReference>
<dbReference type="PANTHER" id="PTHR30537:SF5">
    <property type="entry name" value="HTH-TYPE TRANSCRIPTIONAL ACTIVATOR TTDR-RELATED"/>
    <property type="match status" value="1"/>
</dbReference>
<organism evidence="5 6">
    <name type="scientific">Escherichia coli</name>
    <dbReference type="NCBI Taxonomy" id="562"/>
    <lineage>
        <taxon>Bacteria</taxon>
        <taxon>Pseudomonadati</taxon>
        <taxon>Pseudomonadota</taxon>
        <taxon>Gammaproteobacteria</taxon>
        <taxon>Enterobacterales</taxon>
        <taxon>Enterobacteriaceae</taxon>
        <taxon>Escherichia</taxon>
    </lineage>
</organism>
<dbReference type="RefSeq" id="WP_062867729.1">
    <property type="nucleotide sequence ID" value="NZ_JAETYH010000040.1"/>
</dbReference>
<evidence type="ECO:0000256" key="2">
    <source>
        <dbReference type="ARBA" id="ARBA00023015"/>
    </source>
</evidence>
<keyword evidence="3" id="KW-0238">DNA-binding</keyword>
<dbReference type="GO" id="GO:0003677">
    <property type="term" value="F:DNA binding"/>
    <property type="evidence" value="ECO:0007669"/>
    <property type="project" value="UniProtKB-KW"/>
</dbReference>
<evidence type="ECO:0000256" key="3">
    <source>
        <dbReference type="ARBA" id="ARBA00023125"/>
    </source>
</evidence>
<dbReference type="InterPro" id="IPR000847">
    <property type="entry name" value="LysR_HTH_N"/>
</dbReference>
<dbReference type="Gene3D" id="3.40.190.290">
    <property type="match status" value="1"/>
</dbReference>
<name>A0A4T8KYD4_ECOLX</name>
<evidence type="ECO:0000313" key="6">
    <source>
        <dbReference type="Proteomes" id="UP000711811"/>
    </source>
</evidence>
<reference evidence="5" key="1">
    <citation type="submission" date="2020-02" db="EMBL/GenBank/DDBJ databases">
        <authorList>
            <person name="Ashton P.M."/>
            <person name="Dallman T."/>
            <person name="Nair S."/>
            <person name="De Pinna E."/>
            <person name="Peters T."/>
            <person name="Grant K."/>
        </authorList>
    </citation>
    <scope>NUCLEOTIDE SEQUENCE</scope>
    <source>
        <strain evidence="5">93335</strain>
    </source>
</reference>
<dbReference type="SUPFAM" id="SSF53850">
    <property type="entry name" value="Periplasmic binding protein-like II"/>
    <property type="match status" value="1"/>
</dbReference>
<dbReference type="InterPro" id="IPR005119">
    <property type="entry name" value="LysR_subst-bd"/>
</dbReference>
<dbReference type="AlphaFoldDB" id="A0A4T8KYD4"/>
<dbReference type="InterPro" id="IPR036390">
    <property type="entry name" value="WH_DNA-bd_sf"/>
</dbReference>
<gene>
    <name evidence="5" type="ORF">A2J79_005088</name>
</gene>